<dbReference type="PANTHER" id="PTHR10457:SF7">
    <property type="entry name" value="GALACTOKINASE-RELATED"/>
    <property type="match status" value="1"/>
</dbReference>
<protein>
    <recommendedName>
        <fullName evidence="11">Galactokinase</fullName>
        <ecNumber evidence="11">2.7.1.6</ecNumber>
    </recommendedName>
</protein>
<dbReference type="Gene3D" id="3.30.230.10">
    <property type="match status" value="1"/>
</dbReference>
<dbReference type="InterPro" id="IPR006206">
    <property type="entry name" value="Mevalonate/galactokinase"/>
</dbReference>
<sequence length="392" mass="43556">MALAKLMQEAGETFTKIFGHQPDYYSSAPGRVNLIGEHIDYCDGLVLPAAIDRYIVIAFRKTDSLKGEICMHSAGNMTEIPLDVELITSEPEWANYVRGIIDGFHNIGYHDIPGFQAYIHSNLPRSSGLSSTSALECCTAHMVEQLIGVQLDKTLKAILCQRAEHSFAGVPCGIMNPYVTIFSKQDHLISLDCRDISSSYVPFPTDELALIVANTKKYHHLNDGSYASRRRQVDDTLSLLEKESWRDVTMTELEARQDDISHLAYKRSRHVIAEIERSKIALAAWTERDYDHVGQLMNASHQSLQHDYEATCYELDVMANIAQTIGHEGGVLGSKMTGGGFGGSTITLVQKDSVRHVMEEIYDKYRIATHQTPMIFCPSIVAGSLTTPAAEV</sequence>
<evidence type="ECO:0000256" key="4">
    <source>
        <dbReference type="ARBA" id="ARBA00022723"/>
    </source>
</evidence>
<keyword evidence="4" id="KW-0479">Metal-binding</keyword>
<evidence type="ECO:0000256" key="6">
    <source>
        <dbReference type="ARBA" id="ARBA00022777"/>
    </source>
</evidence>
<dbReference type="InterPro" id="IPR020568">
    <property type="entry name" value="Ribosomal_Su5_D2-typ_SF"/>
</dbReference>
<keyword evidence="9" id="KW-0299">Galactose metabolism</keyword>
<dbReference type="PROSITE" id="PS00106">
    <property type="entry name" value="GALACTOKINASE"/>
    <property type="match status" value="1"/>
</dbReference>
<dbReference type="Pfam" id="PF00288">
    <property type="entry name" value="GHMP_kinases_N"/>
    <property type="match status" value="1"/>
</dbReference>
<evidence type="ECO:0000256" key="5">
    <source>
        <dbReference type="ARBA" id="ARBA00022741"/>
    </source>
</evidence>
<evidence type="ECO:0000313" key="15">
    <source>
        <dbReference type="EMBL" id="MBK1791639.1"/>
    </source>
</evidence>
<accession>A0A8J7SJW8</accession>
<evidence type="ECO:0000256" key="8">
    <source>
        <dbReference type="ARBA" id="ARBA00022842"/>
    </source>
</evidence>
<dbReference type="GO" id="GO:0004335">
    <property type="term" value="F:galactokinase activity"/>
    <property type="evidence" value="ECO:0007669"/>
    <property type="project" value="UniProtKB-UniRule"/>
</dbReference>
<dbReference type="InterPro" id="IPR019741">
    <property type="entry name" value="Galactokinase_CS"/>
</dbReference>
<dbReference type="NCBIfam" id="TIGR00131">
    <property type="entry name" value="gal_kin"/>
    <property type="match status" value="1"/>
</dbReference>
<dbReference type="GO" id="GO:0006012">
    <property type="term" value="P:galactose metabolic process"/>
    <property type="evidence" value="ECO:0007669"/>
    <property type="project" value="UniProtKB-UniRule"/>
</dbReference>
<organism evidence="15 16">
    <name type="scientific">Persicirhabdus sediminis</name>
    <dbReference type="NCBI Taxonomy" id="454144"/>
    <lineage>
        <taxon>Bacteria</taxon>
        <taxon>Pseudomonadati</taxon>
        <taxon>Verrucomicrobiota</taxon>
        <taxon>Verrucomicrobiia</taxon>
        <taxon>Verrucomicrobiales</taxon>
        <taxon>Verrucomicrobiaceae</taxon>
        <taxon>Persicirhabdus</taxon>
    </lineage>
</organism>
<dbReference type="GO" id="GO:0005829">
    <property type="term" value="C:cytosol"/>
    <property type="evidence" value="ECO:0007669"/>
    <property type="project" value="TreeGrafter"/>
</dbReference>
<keyword evidence="2" id="KW-0963">Cytoplasm</keyword>
<evidence type="ECO:0000256" key="2">
    <source>
        <dbReference type="ARBA" id="ARBA00022490"/>
    </source>
</evidence>
<dbReference type="InterPro" id="IPR019539">
    <property type="entry name" value="GalKase_N"/>
</dbReference>
<dbReference type="Pfam" id="PF10509">
    <property type="entry name" value="GalKase_gal_bdg"/>
    <property type="match status" value="1"/>
</dbReference>
<dbReference type="InterPro" id="IPR013750">
    <property type="entry name" value="GHMP_kinase_C_dom"/>
</dbReference>
<evidence type="ECO:0000256" key="10">
    <source>
        <dbReference type="ARBA" id="ARBA00023277"/>
    </source>
</evidence>
<dbReference type="FunFam" id="3.30.230.10:FF:000017">
    <property type="entry name" value="Galactokinase"/>
    <property type="match status" value="1"/>
</dbReference>
<dbReference type="InterPro" id="IPR036554">
    <property type="entry name" value="GHMP_kinase_C_sf"/>
</dbReference>
<comment type="caution">
    <text evidence="15">The sequence shown here is derived from an EMBL/GenBank/DDBJ whole genome shotgun (WGS) entry which is preliminary data.</text>
</comment>
<dbReference type="Proteomes" id="UP000624703">
    <property type="component" value="Unassembled WGS sequence"/>
</dbReference>
<dbReference type="Pfam" id="PF08544">
    <property type="entry name" value="GHMP_kinases_C"/>
    <property type="match status" value="1"/>
</dbReference>
<dbReference type="InterPro" id="IPR006204">
    <property type="entry name" value="GHMP_kinase_N_dom"/>
</dbReference>
<feature type="domain" description="Galactokinase N-terminal" evidence="14">
    <location>
        <begin position="12"/>
        <end position="61"/>
    </location>
</feature>
<dbReference type="Gene3D" id="3.30.70.890">
    <property type="entry name" value="GHMP kinase, C-terminal domain"/>
    <property type="match status" value="1"/>
</dbReference>
<evidence type="ECO:0000313" key="16">
    <source>
        <dbReference type="Proteomes" id="UP000624703"/>
    </source>
</evidence>
<dbReference type="FunFam" id="3.30.70.890:FF:000001">
    <property type="entry name" value="Galactokinase"/>
    <property type="match status" value="1"/>
</dbReference>
<reference evidence="15" key="1">
    <citation type="submission" date="2021-01" db="EMBL/GenBank/DDBJ databases">
        <title>Modified the classification status of verrucomicrobia.</title>
        <authorList>
            <person name="Feng X."/>
        </authorList>
    </citation>
    <scope>NUCLEOTIDE SEQUENCE</scope>
    <source>
        <strain evidence="15">_KCTC 22039</strain>
    </source>
</reference>
<proteinExistence type="inferred from homology"/>
<feature type="domain" description="GHMP kinase C-terminal" evidence="13">
    <location>
        <begin position="286"/>
        <end position="365"/>
    </location>
</feature>
<dbReference type="EMBL" id="JAENIM010000041">
    <property type="protein sequence ID" value="MBK1791639.1"/>
    <property type="molecule type" value="Genomic_DNA"/>
</dbReference>
<evidence type="ECO:0000256" key="11">
    <source>
        <dbReference type="NCBIfam" id="TIGR00131"/>
    </source>
</evidence>
<dbReference type="GO" id="GO:0046872">
    <property type="term" value="F:metal ion binding"/>
    <property type="evidence" value="ECO:0007669"/>
    <property type="project" value="UniProtKB-KW"/>
</dbReference>
<comment type="similarity">
    <text evidence="1">Belongs to the GHMP kinase family. GalK subfamily.</text>
</comment>
<dbReference type="RefSeq" id="WP_200311658.1">
    <property type="nucleotide sequence ID" value="NZ_JAENIM010000041.1"/>
</dbReference>
<evidence type="ECO:0000259" key="12">
    <source>
        <dbReference type="Pfam" id="PF00288"/>
    </source>
</evidence>
<evidence type="ECO:0000256" key="3">
    <source>
        <dbReference type="ARBA" id="ARBA00022679"/>
    </source>
</evidence>
<dbReference type="SUPFAM" id="SSF55060">
    <property type="entry name" value="GHMP Kinase, C-terminal domain"/>
    <property type="match status" value="1"/>
</dbReference>
<name>A0A8J7SJW8_9BACT</name>
<gene>
    <name evidence="15" type="primary">galK</name>
    <name evidence="15" type="ORF">JIN82_10800</name>
</gene>
<dbReference type="EC" id="2.7.1.6" evidence="11"/>
<evidence type="ECO:0000259" key="14">
    <source>
        <dbReference type="Pfam" id="PF10509"/>
    </source>
</evidence>
<dbReference type="PANTHER" id="PTHR10457">
    <property type="entry name" value="MEVALONATE KINASE/GALACTOKINASE"/>
    <property type="match status" value="1"/>
</dbReference>
<keyword evidence="8" id="KW-0460">Magnesium</keyword>
<dbReference type="InterPro" id="IPR014721">
    <property type="entry name" value="Ribsml_uS5_D2-typ_fold_subgr"/>
</dbReference>
<keyword evidence="7" id="KW-0067">ATP-binding</keyword>
<keyword evidence="10" id="KW-0119">Carbohydrate metabolism</keyword>
<evidence type="ECO:0000256" key="9">
    <source>
        <dbReference type="ARBA" id="ARBA00023144"/>
    </source>
</evidence>
<keyword evidence="6" id="KW-0418">Kinase</keyword>
<dbReference type="PIRSF" id="PIRSF000530">
    <property type="entry name" value="Galactokinase"/>
    <property type="match status" value="1"/>
</dbReference>
<evidence type="ECO:0000256" key="7">
    <source>
        <dbReference type="ARBA" id="ARBA00022840"/>
    </source>
</evidence>
<dbReference type="AlphaFoldDB" id="A0A8J7SJW8"/>
<dbReference type="PRINTS" id="PR00959">
    <property type="entry name" value="MEVGALKINASE"/>
</dbReference>
<evidence type="ECO:0000259" key="13">
    <source>
        <dbReference type="Pfam" id="PF08544"/>
    </source>
</evidence>
<keyword evidence="3 15" id="KW-0808">Transferase</keyword>
<dbReference type="SUPFAM" id="SSF54211">
    <property type="entry name" value="Ribosomal protein S5 domain 2-like"/>
    <property type="match status" value="1"/>
</dbReference>
<feature type="domain" description="GHMP kinase N-terminal" evidence="12">
    <location>
        <begin position="95"/>
        <end position="183"/>
    </location>
</feature>
<keyword evidence="16" id="KW-1185">Reference proteome</keyword>
<dbReference type="InterPro" id="IPR000705">
    <property type="entry name" value="Galactokinase"/>
</dbReference>
<dbReference type="GO" id="GO:0005524">
    <property type="term" value="F:ATP binding"/>
    <property type="evidence" value="ECO:0007669"/>
    <property type="project" value="UniProtKB-UniRule"/>
</dbReference>
<dbReference type="PRINTS" id="PR00473">
    <property type="entry name" value="GALCTOKINASE"/>
</dbReference>
<keyword evidence="5" id="KW-0547">Nucleotide-binding</keyword>
<evidence type="ECO:0000256" key="1">
    <source>
        <dbReference type="ARBA" id="ARBA00006566"/>
    </source>
</evidence>